<sequence>MKADFRFAWLVLSISLCFLFQPVLVLAGTFAVEPGGYIAGGLDHYGAFWDEDGEPDTTQGILRNAKLEFEFLVGDAWEAEVDGSYEWKRGDRDLDLGDAYVEYRGWESLKLRLGRFKEPFGFERLESYSRLVTSERSMATSSFAPGRSQGLVFGQAHESKTLELGVFTNEPEGESSRAVTGRVTLAPVHDNNRLVHLGVAGSWRNYNGDRFQIKDDGEVPSADNIVRSARFDAQESILGGLEFAGIVGRYTLVSEFMMQRVRRDTGQWWTFSGSYLQLSAFISDDHRKYRRGGLRRVKPASTLGALEVVMRYSTVDLRDHGLGAEASTTLIGLAYYLGKSFQLRLNHLFPEISGNALSPDPDGSATTVRVVLRL</sequence>
<dbReference type="OrthoDB" id="9807854at2"/>
<reference evidence="1 2" key="1">
    <citation type="submission" date="2012-12" db="EMBL/GenBank/DDBJ databases">
        <title>Genome assembly of Marinobacter sp. AK21.</title>
        <authorList>
            <person name="Khatri I."/>
            <person name="Kumar R."/>
            <person name="Vaidya B."/>
            <person name="Subramanian S."/>
            <person name="Pinnaka A."/>
        </authorList>
    </citation>
    <scope>NUCLEOTIDE SEQUENCE [LARGE SCALE GENOMIC DNA]</scope>
    <source>
        <strain evidence="1 2">AK21</strain>
    </source>
</reference>
<organism evidence="1 2">
    <name type="scientific">Marinobacter nitratireducens</name>
    <dbReference type="NCBI Taxonomy" id="1137280"/>
    <lineage>
        <taxon>Bacteria</taxon>
        <taxon>Pseudomonadati</taxon>
        <taxon>Pseudomonadota</taxon>
        <taxon>Gammaproteobacteria</taxon>
        <taxon>Pseudomonadales</taxon>
        <taxon>Marinobacteraceae</taxon>
        <taxon>Marinobacter</taxon>
    </lineage>
</organism>
<dbReference type="Gene3D" id="2.40.160.10">
    <property type="entry name" value="Porin"/>
    <property type="match status" value="1"/>
</dbReference>
<accession>A0A072NC60</accession>
<name>A0A072NC60_9GAMM</name>
<dbReference type="SUPFAM" id="SSF56935">
    <property type="entry name" value="Porins"/>
    <property type="match status" value="1"/>
</dbReference>
<dbReference type="RefSeq" id="WP_036132484.1">
    <property type="nucleotide sequence ID" value="NZ_ANIE01000007.1"/>
</dbReference>
<dbReference type="STRING" id="1137280.D777_02592"/>
<dbReference type="Proteomes" id="UP000035057">
    <property type="component" value="Unassembled WGS sequence"/>
</dbReference>
<dbReference type="EMBL" id="ANIE01000007">
    <property type="protein sequence ID" value="KEF30650.1"/>
    <property type="molecule type" value="Genomic_DNA"/>
</dbReference>
<protein>
    <submittedName>
        <fullName evidence="1">Polyphosphate-selective porin O</fullName>
    </submittedName>
</protein>
<dbReference type="PATRIC" id="fig|1137280.3.peg.2409"/>
<proteinExistence type="predicted"/>
<gene>
    <name evidence="1" type="ORF">D777_02592</name>
</gene>
<comment type="caution">
    <text evidence="1">The sequence shown here is derived from an EMBL/GenBank/DDBJ whole genome shotgun (WGS) entry which is preliminary data.</text>
</comment>
<dbReference type="AlphaFoldDB" id="A0A072NC60"/>
<evidence type="ECO:0000313" key="1">
    <source>
        <dbReference type="EMBL" id="KEF30650.1"/>
    </source>
</evidence>
<keyword evidence="2" id="KW-1185">Reference proteome</keyword>
<evidence type="ECO:0000313" key="2">
    <source>
        <dbReference type="Proteomes" id="UP000035057"/>
    </source>
</evidence>
<dbReference type="Pfam" id="PF07396">
    <property type="entry name" value="Porin_O_P"/>
    <property type="match status" value="1"/>
</dbReference>
<dbReference type="InterPro" id="IPR023614">
    <property type="entry name" value="Porin_dom_sf"/>
</dbReference>
<dbReference type="InterPro" id="IPR010870">
    <property type="entry name" value="Porin_O/P"/>
</dbReference>